<dbReference type="AlphaFoldDB" id="A0AAV6I4P8"/>
<keyword evidence="1" id="KW-0812">Transmembrane</keyword>
<accession>A0AAV6I4P8</accession>
<keyword evidence="3" id="KW-1185">Reference proteome</keyword>
<organism evidence="2 3">
    <name type="scientific">Rhododendron griersonianum</name>
    <dbReference type="NCBI Taxonomy" id="479676"/>
    <lineage>
        <taxon>Eukaryota</taxon>
        <taxon>Viridiplantae</taxon>
        <taxon>Streptophyta</taxon>
        <taxon>Embryophyta</taxon>
        <taxon>Tracheophyta</taxon>
        <taxon>Spermatophyta</taxon>
        <taxon>Magnoliopsida</taxon>
        <taxon>eudicotyledons</taxon>
        <taxon>Gunneridae</taxon>
        <taxon>Pentapetalae</taxon>
        <taxon>asterids</taxon>
        <taxon>Ericales</taxon>
        <taxon>Ericaceae</taxon>
        <taxon>Ericoideae</taxon>
        <taxon>Rhodoreae</taxon>
        <taxon>Rhododendron</taxon>
    </lineage>
</organism>
<comment type="caution">
    <text evidence="2">The sequence shown here is derived from an EMBL/GenBank/DDBJ whole genome shotgun (WGS) entry which is preliminary data.</text>
</comment>
<keyword evidence="1" id="KW-1133">Transmembrane helix</keyword>
<sequence>MEQVSQALSVAAAELDFTEVTFDSYCYCCLPGMLIICQPTAAGVVIFAAVCCSYYLAAAVSAVLLSATAAYLSSQYSHGLLVIESGCCSAVSWGSCYSCNLLLLSVADCYSSVPMSAASLFLC</sequence>
<protein>
    <submittedName>
        <fullName evidence="2">Uncharacterized protein</fullName>
    </submittedName>
</protein>
<evidence type="ECO:0000256" key="1">
    <source>
        <dbReference type="SAM" id="Phobius"/>
    </source>
</evidence>
<reference evidence="2" key="1">
    <citation type="submission" date="2020-08" db="EMBL/GenBank/DDBJ databases">
        <title>Plant Genome Project.</title>
        <authorList>
            <person name="Zhang R.-G."/>
        </authorList>
    </citation>
    <scope>NUCLEOTIDE SEQUENCE</scope>
    <source>
        <strain evidence="2">WSP0</strain>
        <tissue evidence="2">Leaf</tissue>
    </source>
</reference>
<keyword evidence="1" id="KW-0472">Membrane</keyword>
<name>A0AAV6I4P8_9ERIC</name>
<evidence type="ECO:0000313" key="3">
    <source>
        <dbReference type="Proteomes" id="UP000823749"/>
    </source>
</evidence>
<evidence type="ECO:0000313" key="2">
    <source>
        <dbReference type="EMBL" id="KAG5523692.1"/>
    </source>
</evidence>
<feature type="transmembrane region" description="Helical" evidence="1">
    <location>
        <begin position="41"/>
        <end position="65"/>
    </location>
</feature>
<dbReference type="Proteomes" id="UP000823749">
    <property type="component" value="Chromosome 11"/>
</dbReference>
<dbReference type="EMBL" id="JACTNZ010000011">
    <property type="protein sequence ID" value="KAG5523692.1"/>
    <property type="molecule type" value="Genomic_DNA"/>
</dbReference>
<gene>
    <name evidence="2" type="ORF">RHGRI_030616</name>
</gene>
<proteinExistence type="predicted"/>